<accession>A0ABW8T8G0</accession>
<evidence type="ECO:0000313" key="2">
    <source>
        <dbReference type="EMBL" id="MFL0248462.1"/>
    </source>
</evidence>
<comment type="caution">
    <text evidence="2">The sequence shown here is derived from an EMBL/GenBank/DDBJ whole genome shotgun (WGS) entry which is preliminary data.</text>
</comment>
<sequence>MKKLNFKKQLSLIICAIAMFIASTSTSMCWVLLFGEPKMPESLYKK</sequence>
<organism evidence="2 3">
    <name type="scientific">Candidatus Clostridium stratigraminis</name>
    <dbReference type="NCBI Taxonomy" id="3381661"/>
    <lineage>
        <taxon>Bacteria</taxon>
        <taxon>Bacillati</taxon>
        <taxon>Bacillota</taxon>
        <taxon>Clostridia</taxon>
        <taxon>Eubacteriales</taxon>
        <taxon>Clostridiaceae</taxon>
        <taxon>Clostridium</taxon>
    </lineage>
</organism>
<evidence type="ECO:0000256" key="1">
    <source>
        <dbReference type="SAM" id="Phobius"/>
    </source>
</evidence>
<dbReference type="NCBIfam" id="TIGR04223">
    <property type="entry name" value="quorum_AgrD"/>
    <property type="match status" value="1"/>
</dbReference>
<name>A0ABW8T8G0_9CLOT</name>
<keyword evidence="1" id="KW-0812">Transmembrane</keyword>
<feature type="transmembrane region" description="Helical" evidence="1">
    <location>
        <begin position="12"/>
        <end position="33"/>
    </location>
</feature>
<keyword evidence="1" id="KW-0472">Membrane</keyword>
<keyword evidence="1" id="KW-1133">Transmembrane helix</keyword>
<dbReference type="EMBL" id="JBJHZZ010000018">
    <property type="protein sequence ID" value="MFL0248462.1"/>
    <property type="molecule type" value="Genomic_DNA"/>
</dbReference>
<keyword evidence="3" id="KW-1185">Reference proteome</keyword>
<dbReference type="RefSeq" id="WP_406766556.1">
    <property type="nucleotide sequence ID" value="NZ_JBJHZZ010000018.1"/>
</dbReference>
<dbReference type="InterPro" id="IPR009229">
    <property type="entry name" value="AgrD"/>
</dbReference>
<protein>
    <submittedName>
        <fullName evidence="2">AgrD family cyclic lactone autoinducer peptide</fullName>
    </submittedName>
</protein>
<proteinExistence type="predicted"/>
<gene>
    <name evidence="2" type="ORF">ACJDUG_16050</name>
</gene>
<dbReference type="Proteomes" id="UP001623591">
    <property type="component" value="Unassembled WGS sequence"/>
</dbReference>
<reference evidence="2 3" key="1">
    <citation type="submission" date="2024-11" db="EMBL/GenBank/DDBJ databases">
        <authorList>
            <person name="Heng Y.C."/>
            <person name="Lim A.C.H."/>
            <person name="Lee J.K.Y."/>
            <person name="Kittelmann S."/>
        </authorList>
    </citation>
    <scope>NUCLEOTIDE SEQUENCE [LARGE SCALE GENOMIC DNA]</scope>
    <source>
        <strain evidence="2 3">WILCCON 0185</strain>
    </source>
</reference>
<evidence type="ECO:0000313" key="3">
    <source>
        <dbReference type="Proteomes" id="UP001623591"/>
    </source>
</evidence>